<dbReference type="GO" id="GO:0006508">
    <property type="term" value="P:proteolysis"/>
    <property type="evidence" value="ECO:0007669"/>
    <property type="project" value="UniProtKB-KW"/>
</dbReference>
<keyword evidence="12 14" id="KW-0472">Membrane</keyword>
<dbReference type="GO" id="GO:0071555">
    <property type="term" value="P:cell wall organization"/>
    <property type="evidence" value="ECO:0007669"/>
    <property type="project" value="UniProtKB-KW"/>
</dbReference>
<keyword evidence="4 14" id="KW-0997">Cell inner membrane</keyword>
<dbReference type="Pfam" id="PF03717">
    <property type="entry name" value="PBP_dimer"/>
    <property type="match status" value="1"/>
</dbReference>
<keyword evidence="19" id="KW-1185">Reference proteome</keyword>
<feature type="transmembrane region" description="Helical" evidence="14">
    <location>
        <begin position="21"/>
        <end position="40"/>
    </location>
</feature>
<dbReference type="GO" id="GO:0009252">
    <property type="term" value="P:peptidoglycan biosynthetic process"/>
    <property type="evidence" value="ECO:0007669"/>
    <property type="project" value="UniProtKB-UniRule"/>
</dbReference>
<feature type="domain" description="Penicillin-binding protein transpeptidase" evidence="16">
    <location>
        <begin position="270"/>
        <end position="605"/>
    </location>
</feature>
<dbReference type="RefSeq" id="WP_183969802.1">
    <property type="nucleotide sequence ID" value="NZ_BAABEW010000024.1"/>
</dbReference>
<organism evidence="18 19">
    <name type="scientific">Quisquiliibacterium transsilvanicum</name>
    <dbReference type="NCBI Taxonomy" id="1549638"/>
    <lineage>
        <taxon>Bacteria</taxon>
        <taxon>Pseudomonadati</taxon>
        <taxon>Pseudomonadota</taxon>
        <taxon>Betaproteobacteria</taxon>
        <taxon>Burkholderiales</taxon>
        <taxon>Burkholderiaceae</taxon>
        <taxon>Quisquiliibacterium</taxon>
    </lineage>
</organism>
<protein>
    <recommendedName>
        <fullName evidence="14">Peptidoglycan D,D-transpeptidase MrdA</fullName>
        <ecNumber evidence="14">3.4.16.4</ecNumber>
    </recommendedName>
    <alternativeName>
        <fullName evidence="14">Penicillin-binding protein 2</fullName>
        <shortName evidence="14">PBP-2</shortName>
    </alternativeName>
</protein>
<evidence type="ECO:0000256" key="13">
    <source>
        <dbReference type="ARBA" id="ARBA00023316"/>
    </source>
</evidence>
<feature type="region of interest" description="Disordered" evidence="15">
    <location>
        <begin position="618"/>
        <end position="669"/>
    </location>
</feature>
<dbReference type="GO" id="GO:0008658">
    <property type="term" value="F:penicillin binding"/>
    <property type="evidence" value="ECO:0007669"/>
    <property type="project" value="InterPro"/>
</dbReference>
<evidence type="ECO:0000256" key="9">
    <source>
        <dbReference type="ARBA" id="ARBA00022960"/>
    </source>
</evidence>
<dbReference type="Gene3D" id="3.40.710.10">
    <property type="entry name" value="DD-peptidase/beta-lactamase superfamily"/>
    <property type="match status" value="1"/>
</dbReference>
<evidence type="ECO:0000256" key="5">
    <source>
        <dbReference type="ARBA" id="ARBA00022645"/>
    </source>
</evidence>
<comment type="pathway">
    <text evidence="14">Cell wall biogenesis; peptidoglycan biosynthesis.</text>
</comment>
<evidence type="ECO:0000259" key="17">
    <source>
        <dbReference type="Pfam" id="PF03717"/>
    </source>
</evidence>
<dbReference type="Gene3D" id="3.30.1390.30">
    <property type="entry name" value="Penicillin-binding protein 2a, domain 3"/>
    <property type="match status" value="1"/>
</dbReference>
<proteinExistence type="inferred from homology"/>
<dbReference type="PANTHER" id="PTHR30627">
    <property type="entry name" value="PEPTIDOGLYCAN D,D-TRANSPEPTIDASE"/>
    <property type="match status" value="1"/>
</dbReference>
<dbReference type="InterPro" id="IPR050515">
    <property type="entry name" value="Beta-lactam/transpept"/>
</dbReference>
<comment type="caution">
    <text evidence="14">Lacks conserved residue(s) required for the propagation of feature annotation.</text>
</comment>
<keyword evidence="7 14" id="KW-0812">Transmembrane</keyword>
<comment type="subcellular location">
    <subcellularLocation>
        <location evidence="14">Cell inner membrane</location>
        <topology evidence="14">Single-pass membrane protein</topology>
    </subcellularLocation>
    <subcellularLocation>
        <location evidence="2">Cell membrane</location>
    </subcellularLocation>
    <subcellularLocation>
        <location evidence="1">Membrane</location>
        <topology evidence="1">Single-pass membrane protein</topology>
    </subcellularLocation>
</comment>
<keyword evidence="5 14" id="KW-0121">Carboxypeptidase</keyword>
<keyword evidence="8 14" id="KW-0378">Hydrolase</keyword>
<name>A0A7W8HK31_9BURK</name>
<evidence type="ECO:0000256" key="12">
    <source>
        <dbReference type="ARBA" id="ARBA00023136"/>
    </source>
</evidence>
<dbReference type="PANTHER" id="PTHR30627:SF2">
    <property type="entry name" value="PEPTIDOGLYCAN D,D-TRANSPEPTIDASE MRDA"/>
    <property type="match status" value="1"/>
</dbReference>
<dbReference type="InterPro" id="IPR017790">
    <property type="entry name" value="Penicillin-binding_protein_2"/>
</dbReference>
<dbReference type="NCBIfam" id="TIGR03423">
    <property type="entry name" value="pbp2_mrdA"/>
    <property type="match status" value="1"/>
</dbReference>
<evidence type="ECO:0000256" key="3">
    <source>
        <dbReference type="ARBA" id="ARBA00022475"/>
    </source>
</evidence>
<comment type="similarity">
    <text evidence="14">Belongs to the transpeptidase family. MrdA subfamily.</text>
</comment>
<keyword evidence="11 14" id="KW-1133">Transmembrane helix</keyword>
<feature type="domain" description="Penicillin-binding protein dimerisation" evidence="17">
    <location>
        <begin position="63"/>
        <end position="237"/>
    </location>
</feature>
<dbReference type="UniPathway" id="UPA00219"/>
<evidence type="ECO:0000256" key="10">
    <source>
        <dbReference type="ARBA" id="ARBA00022984"/>
    </source>
</evidence>
<evidence type="ECO:0000256" key="14">
    <source>
        <dbReference type="HAMAP-Rule" id="MF_02081"/>
    </source>
</evidence>
<evidence type="ECO:0000256" key="4">
    <source>
        <dbReference type="ARBA" id="ARBA00022519"/>
    </source>
</evidence>
<dbReference type="EMBL" id="JACHGB010000006">
    <property type="protein sequence ID" value="MBB5273352.1"/>
    <property type="molecule type" value="Genomic_DNA"/>
</dbReference>
<evidence type="ECO:0000313" key="19">
    <source>
        <dbReference type="Proteomes" id="UP000532440"/>
    </source>
</evidence>
<dbReference type="GO" id="GO:0071972">
    <property type="term" value="F:peptidoglycan L,D-transpeptidase activity"/>
    <property type="evidence" value="ECO:0007669"/>
    <property type="project" value="TreeGrafter"/>
</dbReference>
<comment type="catalytic activity">
    <reaction evidence="14">
        <text>Preferential cleavage: (Ac)2-L-Lys-D-Ala-|-D-Ala. Also transpeptidation of peptidyl-alanyl moieties that are N-acyl substituents of D-alanine.</text>
        <dbReference type="EC" id="3.4.16.4"/>
    </reaction>
</comment>
<keyword evidence="10 14" id="KW-0573">Peptidoglycan synthesis</keyword>
<evidence type="ECO:0000256" key="2">
    <source>
        <dbReference type="ARBA" id="ARBA00004236"/>
    </source>
</evidence>
<comment type="caution">
    <text evidence="18">The sequence shown here is derived from an EMBL/GenBank/DDBJ whole genome shotgun (WGS) entry which is preliminary data.</text>
</comment>
<keyword evidence="13 14" id="KW-0961">Cell wall biogenesis/degradation</keyword>
<dbReference type="GO" id="GO:0009002">
    <property type="term" value="F:serine-type D-Ala-D-Ala carboxypeptidase activity"/>
    <property type="evidence" value="ECO:0007669"/>
    <property type="project" value="UniProtKB-UniRule"/>
</dbReference>
<dbReference type="InterPro" id="IPR036138">
    <property type="entry name" value="PBP_dimer_sf"/>
</dbReference>
<dbReference type="SUPFAM" id="SSF56601">
    <property type="entry name" value="beta-lactamase/transpeptidase-like"/>
    <property type="match status" value="1"/>
</dbReference>
<feature type="compositionally biased region" description="Basic and acidic residues" evidence="15">
    <location>
        <begin position="647"/>
        <end position="657"/>
    </location>
</feature>
<feature type="active site" description="Acyl-ester intermediate" evidence="14">
    <location>
        <position position="329"/>
    </location>
</feature>
<evidence type="ECO:0000256" key="15">
    <source>
        <dbReference type="SAM" id="MobiDB-lite"/>
    </source>
</evidence>
<evidence type="ECO:0000259" key="16">
    <source>
        <dbReference type="Pfam" id="PF00905"/>
    </source>
</evidence>
<comment type="function">
    <text evidence="14">Catalyzes cross-linking of the peptidoglycan cell wall.</text>
</comment>
<dbReference type="AlphaFoldDB" id="A0A7W8HK31"/>
<feature type="compositionally biased region" description="Low complexity" evidence="15">
    <location>
        <begin position="618"/>
        <end position="639"/>
    </location>
</feature>
<dbReference type="Pfam" id="PF00905">
    <property type="entry name" value="Transpeptidase"/>
    <property type="match status" value="1"/>
</dbReference>
<dbReference type="InterPro" id="IPR012338">
    <property type="entry name" value="Beta-lactam/transpept-like"/>
</dbReference>
<sequence length="669" mass="73926">MANIEVRNPERDIHRLRIRLGVAWVIVLVCFGILGARFFYLQVVRYPDFHAQAEDNRIALVPVPPRRGLIYDRNGVLLADNVPDYTLEISPRRVADVERTIDDLAQILEVTAFDRRRFKRLLAEARNQDSVPIRTRLSDEELARFAAMRYRFPGVEIRARLFRTYPMGETAAHVIGYIGRISVDDKRRLEESERLSEYAGSTHMGKIGVEASYERQLHGRAGFEEIEVSAGGRTVRSLSHTPPVAGANLILSLDIRLQQLAEEWFGDRRGALVAIEPRTGDVIAMVSKPVFDPNLFVDGIDVATWQALNEDPDNPLLNRPLRGTYPPGSTYKPFMALAALTTGARTPEFTISDPGYFLLGNHRFRDSRPSGHGTVNLHKSIVVSSDTYYYKLAYEMGVDAIHDFMAPWGFGQLTGIDLEHEATGILPSSQWKLKRYKKKWHPGETPSVGIGQGYNAFTILQLAHATATLANDGVVMRPHVVRSIEDPVSRERNLTVRAPSRSIGLSPEHLALVRSAMVEVNRVGTGRIAFRGAEYVAAGKTGTSQVIGIRQGERYDARRIAERHRDHSLFMAFAPAEAPRLALAIIVENGGFGAQAAAPIARKVFDYYLLGKLPGDPPGAATSAASAAATGAKPGAAAAQPEGENEQDLRDVPERIGPEPISPTEVNRQ</sequence>
<evidence type="ECO:0000313" key="18">
    <source>
        <dbReference type="EMBL" id="MBB5273352.1"/>
    </source>
</evidence>
<dbReference type="FunFam" id="3.40.710.10:FF:000024">
    <property type="entry name" value="Penicillin-binding protein 2"/>
    <property type="match status" value="1"/>
</dbReference>
<dbReference type="Gene3D" id="3.90.1310.10">
    <property type="entry name" value="Penicillin-binding protein 2a (Domain 2)"/>
    <property type="match status" value="1"/>
</dbReference>
<dbReference type="InterPro" id="IPR005311">
    <property type="entry name" value="PBP_dimer"/>
</dbReference>
<accession>A0A7W8HK31</accession>
<evidence type="ECO:0000256" key="11">
    <source>
        <dbReference type="ARBA" id="ARBA00022989"/>
    </source>
</evidence>
<dbReference type="EC" id="3.4.16.4" evidence="14"/>
<keyword evidence="3 14" id="KW-1003">Cell membrane</keyword>
<gene>
    <name evidence="14" type="primary">mrdA</name>
    <name evidence="18" type="ORF">HNQ70_003380</name>
</gene>
<keyword evidence="6 14" id="KW-0645">Protease</keyword>
<keyword evidence="9 14" id="KW-0133">Cell shape</keyword>
<reference evidence="18 19" key="1">
    <citation type="submission" date="2020-08" db="EMBL/GenBank/DDBJ databases">
        <title>Genomic Encyclopedia of Type Strains, Phase IV (KMG-IV): sequencing the most valuable type-strain genomes for metagenomic binning, comparative biology and taxonomic classification.</title>
        <authorList>
            <person name="Goeker M."/>
        </authorList>
    </citation>
    <scope>NUCLEOTIDE SEQUENCE [LARGE SCALE GENOMIC DNA]</scope>
    <source>
        <strain evidence="18 19">DSM 29781</strain>
    </source>
</reference>
<dbReference type="GO" id="GO:0008360">
    <property type="term" value="P:regulation of cell shape"/>
    <property type="evidence" value="ECO:0007669"/>
    <property type="project" value="UniProtKB-KW"/>
</dbReference>
<evidence type="ECO:0000256" key="7">
    <source>
        <dbReference type="ARBA" id="ARBA00022692"/>
    </source>
</evidence>
<evidence type="ECO:0000256" key="1">
    <source>
        <dbReference type="ARBA" id="ARBA00004167"/>
    </source>
</evidence>
<evidence type="ECO:0000256" key="8">
    <source>
        <dbReference type="ARBA" id="ARBA00022801"/>
    </source>
</evidence>
<dbReference type="Proteomes" id="UP000532440">
    <property type="component" value="Unassembled WGS sequence"/>
</dbReference>
<dbReference type="HAMAP" id="MF_02081">
    <property type="entry name" value="MrdA_transpept"/>
    <property type="match status" value="1"/>
</dbReference>
<dbReference type="InterPro" id="IPR001460">
    <property type="entry name" value="PCN-bd_Tpept"/>
</dbReference>
<dbReference type="GO" id="GO:0005886">
    <property type="term" value="C:plasma membrane"/>
    <property type="evidence" value="ECO:0007669"/>
    <property type="project" value="UniProtKB-SubCell"/>
</dbReference>
<evidence type="ECO:0000256" key="6">
    <source>
        <dbReference type="ARBA" id="ARBA00022670"/>
    </source>
</evidence>
<dbReference type="SUPFAM" id="SSF56519">
    <property type="entry name" value="Penicillin binding protein dimerisation domain"/>
    <property type="match status" value="1"/>
</dbReference>